<feature type="non-terminal residue" evidence="3">
    <location>
        <position position="868"/>
    </location>
</feature>
<evidence type="ECO:0000313" key="3">
    <source>
        <dbReference type="EMBL" id="SET40202.1"/>
    </source>
</evidence>
<dbReference type="Gene3D" id="3.30.160.710">
    <property type="match status" value="1"/>
</dbReference>
<dbReference type="InterPro" id="IPR025883">
    <property type="entry name" value="Cadherin-like_domain"/>
</dbReference>
<dbReference type="Pfam" id="PF18889">
    <property type="entry name" value="Beta_helix_3"/>
    <property type="match status" value="7"/>
</dbReference>
<organism evidence="3 4">
    <name type="scientific">Natronincola peptidivorans</name>
    <dbReference type="NCBI Taxonomy" id="426128"/>
    <lineage>
        <taxon>Bacteria</taxon>
        <taxon>Bacillati</taxon>
        <taxon>Bacillota</taxon>
        <taxon>Clostridia</taxon>
        <taxon>Peptostreptococcales</taxon>
        <taxon>Natronincolaceae</taxon>
        <taxon>Natronincola</taxon>
    </lineage>
</organism>
<dbReference type="EMBL" id="FOHU01000010">
    <property type="protein sequence ID" value="SET40202.1"/>
    <property type="molecule type" value="Genomic_DNA"/>
</dbReference>
<evidence type="ECO:0000259" key="1">
    <source>
        <dbReference type="Pfam" id="PF12733"/>
    </source>
</evidence>
<proteinExistence type="predicted"/>
<dbReference type="InterPro" id="IPR041286">
    <property type="entry name" value="MBG_2"/>
</dbReference>
<protein>
    <submittedName>
        <fullName evidence="3">Cadherin-like beta sandwich domain-containing protein</fullName>
    </submittedName>
</protein>
<dbReference type="Pfam" id="PF18676">
    <property type="entry name" value="MBG_2"/>
    <property type="match status" value="1"/>
</dbReference>
<sequence>MMGKIHKILVGLSMLLFLFTAYGMIALVTTESVHGQTVTQVVYSGNGTITVNGDYQLSSDFTGTITIGNAVTDVKIIGNGSEHQHTNTNISVAGDRTVALNLTIEDLNIAAATGAWPDPGDHGIDFGDAGNFQHNLYISGRSTIGGGSSKAGIHVPNDIALTINLAAGETQGEILVSSQGAGAGIGGGSEGAGGTITIAGGTVTAKGGFGGAGIGGGFEGAGGTITITGGTVTATSYYGAGIGSGSHGAGGTITITGGEVTATGNEGGAGIGGGHNGLHGIITITGGTVTATGGRSDYRGGAGIGGGGIYNNSGSGGTITITGGTVIAKSGEIWGGSTSADRFGGAGIGGGGNGSGGVITIEGGEVEATGGDEYVRGHGGAGIGGGSNESGGIITIAGGTVSATGGSGGAGIGSGGIHIGNSGSGGTITITGGNVIAKGGGYGAANIGGGKNGEGGIVYIKGENTNVVATGNDGWDIGSGSNNDNGGSLSVGEGATVDITSTNAEIDKKLILRNFTVSPETDATTLDTVVLAVNVDGIIFSIFQEIHQGVISFKANGEEIERAEIIAEGSSTRGTASINVCNLPDGTYTFLAEYVEGEGNGFHAENPLQITNYSISKTNQDSLIMHIPPTITYGDDSFDIEVRGGSGTGAISYQVTSGNAITVGETGRVTIVASGDAEVNVTKAGDQHYHEAEAIVSITVTPKPLTITADDKSKLQGETDPEFTVTYTGFIEGEDTSNLEGELVLNREEGEEAGTYIITPSGLTSTNYSITFETGILRIINTSPDLSSLTLSSGGLNPTFSPGETSYTASVTNSVSSITVTPEAEDNHAIIKVNNQTVTSGQASEAIALKVGANTITVEVTAEDGVTI</sequence>
<dbReference type="Proteomes" id="UP000199568">
    <property type="component" value="Unassembled WGS sequence"/>
</dbReference>
<feature type="domain" description="Cadherin-like beta-sandwich-like" evidence="1">
    <location>
        <begin position="786"/>
        <end position="867"/>
    </location>
</feature>
<dbReference type="SMART" id="SM00710">
    <property type="entry name" value="PbH1"/>
    <property type="match status" value="7"/>
</dbReference>
<name>A0A1I0E5A5_9FIRM</name>
<evidence type="ECO:0000313" key="4">
    <source>
        <dbReference type="Proteomes" id="UP000199568"/>
    </source>
</evidence>
<dbReference type="AlphaFoldDB" id="A0A1I0E5A5"/>
<dbReference type="InterPro" id="IPR006626">
    <property type="entry name" value="PbH1"/>
</dbReference>
<evidence type="ECO:0000259" key="2">
    <source>
        <dbReference type="Pfam" id="PF18676"/>
    </source>
</evidence>
<gene>
    <name evidence="3" type="ORF">SAMN05660297_02281</name>
</gene>
<dbReference type="RefSeq" id="WP_139176440.1">
    <property type="nucleotide sequence ID" value="NZ_FOHU01000010.1"/>
</dbReference>
<accession>A0A1I0E5A5</accession>
<dbReference type="Pfam" id="PF12733">
    <property type="entry name" value="Cadherin-like"/>
    <property type="match status" value="1"/>
</dbReference>
<reference evidence="3 4" key="1">
    <citation type="submission" date="2016-10" db="EMBL/GenBank/DDBJ databases">
        <authorList>
            <person name="de Groot N.N."/>
        </authorList>
    </citation>
    <scope>NUCLEOTIDE SEQUENCE [LARGE SCALE GENOMIC DNA]</scope>
    <source>
        <strain evidence="3 4">DSM 18979</strain>
    </source>
</reference>
<feature type="domain" description="MBG" evidence="2">
    <location>
        <begin position="705"/>
        <end position="777"/>
    </location>
</feature>
<keyword evidence="4" id="KW-1185">Reference proteome</keyword>
<dbReference type="STRING" id="426128.SAMN05660297_02281"/>
<dbReference type="OrthoDB" id="1934201at2"/>